<dbReference type="EMBL" id="LMCB01000006">
    <property type="protein sequence ID" value="KZL20865.1"/>
    <property type="molecule type" value="Genomic_DNA"/>
</dbReference>
<evidence type="ECO:0000313" key="4">
    <source>
        <dbReference type="Proteomes" id="UP000076577"/>
    </source>
</evidence>
<dbReference type="AlphaFoldDB" id="A0A161XGC2"/>
<evidence type="ECO:0000256" key="1">
    <source>
        <dbReference type="SAM" id="Phobius"/>
    </source>
</evidence>
<feature type="domain" description="Guanylate cyclase" evidence="2">
    <location>
        <begin position="428"/>
        <end position="566"/>
    </location>
</feature>
<feature type="transmembrane region" description="Helical" evidence="1">
    <location>
        <begin position="336"/>
        <end position="355"/>
    </location>
</feature>
<keyword evidence="1" id="KW-1133">Transmembrane helix</keyword>
<dbReference type="OrthoDB" id="9789782at2"/>
<feature type="transmembrane region" description="Helical" evidence="1">
    <location>
        <begin position="12"/>
        <end position="33"/>
    </location>
</feature>
<evidence type="ECO:0000313" key="3">
    <source>
        <dbReference type="EMBL" id="KZL20865.1"/>
    </source>
</evidence>
<reference evidence="3 4" key="1">
    <citation type="journal article" date="2016" name="Front. Microbiol.">
        <title>Comparative Genomic Analysis Reveals a Diverse Repertoire of Genes Involved in Prokaryote-Eukaryote Interactions within the Pseudovibrio Genus.</title>
        <authorList>
            <person name="Romano S."/>
            <person name="Fernandez-Guerra A."/>
            <person name="Reen F.J."/>
            <person name="Glockner F.O."/>
            <person name="Crowley S.P."/>
            <person name="O'Sullivan O."/>
            <person name="Cotter P.D."/>
            <person name="Adams C."/>
            <person name="Dobson A.D."/>
            <person name="O'Gara F."/>
        </authorList>
    </citation>
    <scope>NUCLEOTIDE SEQUENCE [LARGE SCALE GENOMIC DNA]</scope>
    <source>
        <strain evidence="3 4">Ad2</strain>
    </source>
</reference>
<keyword evidence="4" id="KW-1185">Reference proteome</keyword>
<keyword evidence="3" id="KW-0456">Lyase</keyword>
<dbReference type="SUPFAM" id="SSF55073">
    <property type="entry name" value="Nucleotide cyclase"/>
    <property type="match status" value="1"/>
</dbReference>
<dbReference type="InterPro" id="IPR001054">
    <property type="entry name" value="A/G_cyclase"/>
</dbReference>
<dbReference type="Proteomes" id="UP000076577">
    <property type="component" value="Unassembled WGS sequence"/>
</dbReference>
<dbReference type="PATRIC" id="fig|989403.3.peg.1451"/>
<evidence type="ECO:0000259" key="2">
    <source>
        <dbReference type="PROSITE" id="PS50125"/>
    </source>
</evidence>
<proteinExistence type="predicted"/>
<dbReference type="GO" id="GO:0004016">
    <property type="term" value="F:adenylate cyclase activity"/>
    <property type="evidence" value="ECO:0007669"/>
    <property type="project" value="UniProtKB-EC"/>
</dbReference>
<feature type="transmembrane region" description="Helical" evidence="1">
    <location>
        <begin position="313"/>
        <end position="330"/>
    </location>
</feature>
<keyword evidence="1" id="KW-0812">Transmembrane</keyword>
<dbReference type="EC" id="4.6.1.1" evidence="3"/>
<organism evidence="3 4">
    <name type="scientific">Pseudovibrio axinellae</name>
    <dbReference type="NCBI Taxonomy" id="989403"/>
    <lineage>
        <taxon>Bacteria</taxon>
        <taxon>Pseudomonadati</taxon>
        <taxon>Pseudomonadota</taxon>
        <taxon>Alphaproteobacteria</taxon>
        <taxon>Hyphomicrobiales</taxon>
        <taxon>Stappiaceae</taxon>
        <taxon>Pseudovibrio</taxon>
    </lineage>
</organism>
<dbReference type="STRING" id="989403.SAMN05421798_10719"/>
<comment type="caution">
    <text evidence="3">The sequence shown here is derived from an EMBL/GenBank/DDBJ whole genome shotgun (WGS) entry which is preliminary data.</text>
</comment>
<dbReference type="PROSITE" id="PS50125">
    <property type="entry name" value="GUANYLATE_CYCLASE_2"/>
    <property type="match status" value="1"/>
</dbReference>
<dbReference type="GO" id="GO:0009190">
    <property type="term" value="P:cyclic nucleotide biosynthetic process"/>
    <property type="evidence" value="ECO:0007669"/>
    <property type="project" value="InterPro"/>
</dbReference>
<gene>
    <name evidence="3" type="primary">cyaB</name>
    <name evidence="3" type="ORF">PsAD2_01357</name>
</gene>
<name>A0A161XGC2_9HYPH</name>
<sequence>MFDTGWLSQTNRALAAVVSLLIIAIALITRTLYPQALDGVAYLSQNALQLSWSNTAPALPVYTVHLTPQSHQQTQPPVYQRLELAQVLQNIGQYNPKLVLIDVDLRKVDPASPTLRGNIYDSLQPSIKTTYPNHDLLLQTIVSHHSVLLNRPLSDAVANRPPLSNYIRFSRASGYQADEHYANGSASLLYPLQHSSGEQQQPSLALMAWNLGASAPPVATTMSEQSGFLNVNGFAVPVTSTKEMFIHKARASSDYILSANNILNGTVAASVWPPSPESYVVIGTQQRSSQRHAQALQTLQNARFITIPNWSQYIEITAIILIGLSVTIVAATQTVWFSLSFTLLAIFLVNGVAFHQFALEKILLEPLFPSLILLLIFASSCTIRRVTLKSHRTQTAERYASILSPKQMQKMLNTPEQLALEGQQREITCLSTRLRHFHQYYEGLSPHDLASFSNSFQTAHLEDVHAQHGTLNTLRTSGLSAYWNAPLDDPFHASHARRTAGDMQKQMQRFNTKDRFRFSHKNMKNHEVTLDIGISTGLATLGETGTRRHFRYAPLGKCVDLANDLARHCKEAGHNLLICETTRGQLPECATLETIPVQTSRYQVRAFALLGDPSLAFSEEFLKLKQMHCNMVYALYEEEDKEKALTLLDECKSHCAPEYTAIYTAFEKHILDHLMLHEPVEDAAQ</sequence>
<dbReference type="InterPro" id="IPR029787">
    <property type="entry name" value="Nucleotide_cyclase"/>
</dbReference>
<protein>
    <submittedName>
        <fullName evidence="3">Adenylate cyclase 2</fullName>
        <ecNumber evidence="3">4.6.1.1</ecNumber>
    </submittedName>
</protein>
<accession>A0A161XGC2</accession>
<dbReference type="GO" id="GO:0035556">
    <property type="term" value="P:intracellular signal transduction"/>
    <property type="evidence" value="ECO:0007669"/>
    <property type="project" value="InterPro"/>
</dbReference>
<dbReference type="Gene3D" id="3.30.70.1230">
    <property type="entry name" value="Nucleotide cyclase"/>
    <property type="match status" value="1"/>
</dbReference>
<keyword evidence="1" id="KW-0472">Membrane</keyword>
<dbReference type="RefSeq" id="WP_068004128.1">
    <property type="nucleotide sequence ID" value="NZ_FOFM01000007.1"/>
</dbReference>